<dbReference type="EMBL" id="CP031124">
    <property type="protein sequence ID" value="AXF85366.1"/>
    <property type="molecule type" value="Genomic_DNA"/>
</dbReference>
<evidence type="ECO:0000259" key="1">
    <source>
        <dbReference type="Pfam" id="PF13280"/>
    </source>
</evidence>
<sequence>MVKRANDIAALRLGMELLKRIPRHRKISSKELHQQLNGTPYERSKRTIERHLIALCEHFDIECDDSSKPYGFRWKDQAGGLSLLQMNESEALFMELARRHLSALLPASLQNHMHGFFENAQSTLRHHSSDTANNDWLKKVMVVNTLQPLLVPMVDEKVFKAVSDALYHNHWLKVTFSNAKGEIKTKQVKPLGLAQKDDGRLYLVVRFEGHEGVAQNRQLVLNRIQTAHDTGRTFTPPDDFDLREYDARGGFGFGHGTHIHLEFVIKKHAGQHLYESRLSEDQTIQAHGDELKIQATVVDSMRLDKWLFSFGSDVWGVQKQAI</sequence>
<dbReference type="AlphaFoldDB" id="A0A345DAH8"/>
<name>A0A345DAH8_9BURK</name>
<evidence type="ECO:0000313" key="3">
    <source>
        <dbReference type="Proteomes" id="UP000252182"/>
    </source>
</evidence>
<gene>
    <name evidence="2" type="ORF">DTO96_101096</name>
</gene>
<evidence type="ECO:0000313" key="2">
    <source>
        <dbReference type="EMBL" id="AXF85366.1"/>
    </source>
</evidence>
<keyword evidence="3" id="KW-1185">Reference proteome</keyword>
<dbReference type="InterPro" id="IPR051534">
    <property type="entry name" value="CBASS_pafABC_assoc_protein"/>
</dbReference>
<protein>
    <recommendedName>
        <fullName evidence="1">WYL domain-containing protein</fullName>
    </recommendedName>
</protein>
<dbReference type="OrthoDB" id="8595817at2"/>
<accession>A0A345DAH8</accession>
<dbReference type="PROSITE" id="PS52050">
    <property type="entry name" value="WYL"/>
    <property type="match status" value="1"/>
</dbReference>
<dbReference type="RefSeq" id="WP_114562567.1">
    <property type="nucleotide sequence ID" value="NZ_CP031124.1"/>
</dbReference>
<dbReference type="PANTHER" id="PTHR34580">
    <property type="match status" value="1"/>
</dbReference>
<dbReference type="Proteomes" id="UP000252182">
    <property type="component" value="Chromosome"/>
</dbReference>
<dbReference type="InterPro" id="IPR026881">
    <property type="entry name" value="WYL_dom"/>
</dbReference>
<dbReference type="Pfam" id="PF13280">
    <property type="entry name" value="WYL"/>
    <property type="match status" value="1"/>
</dbReference>
<proteinExistence type="predicted"/>
<reference evidence="3" key="1">
    <citation type="submission" date="2018-07" db="EMBL/GenBank/DDBJ databases">
        <authorList>
            <person name="Kim H."/>
        </authorList>
    </citation>
    <scope>NUCLEOTIDE SEQUENCE [LARGE SCALE GENOMIC DNA]</scope>
    <source>
        <strain evidence="3">F02</strain>
    </source>
</reference>
<dbReference type="KEGG" id="hyf:DTO96_101096"/>
<feature type="domain" description="WYL" evidence="1">
    <location>
        <begin position="158"/>
        <end position="227"/>
    </location>
</feature>
<organism evidence="2 3">
    <name type="scientific">Ephemeroptericola cinctiostellae</name>
    <dbReference type="NCBI Taxonomy" id="2268024"/>
    <lineage>
        <taxon>Bacteria</taxon>
        <taxon>Pseudomonadati</taxon>
        <taxon>Pseudomonadota</taxon>
        <taxon>Betaproteobacteria</taxon>
        <taxon>Burkholderiales</taxon>
        <taxon>Burkholderiaceae</taxon>
        <taxon>Ephemeroptericola</taxon>
    </lineage>
</organism>
<dbReference type="PANTHER" id="PTHR34580:SF1">
    <property type="entry name" value="PROTEIN PAFC"/>
    <property type="match status" value="1"/>
</dbReference>